<evidence type="ECO:0000313" key="2">
    <source>
        <dbReference type="EMBL" id="SHI47456.1"/>
    </source>
</evidence>
<name>A0A1M6BFI9_BUTFI</name>
<keyword evidence="3" id="KW-1185">Reference proteome</keyword>
<evidence type="ECO:0000313" key="3">
    <source>
        <dbReference type="Proteomes" id="UP000184278"/>
    </source>
</evidence>
<dbReference type="RefSeq" id="WP_073389160.1">
    <property type="nucleotide sequence ID" value="NZ_FQXK01000030.1"/>
</dbReference>
<dbReference type="AlphaFoldDB" id="A0A1M6BFI9"/>
<reference evidence="3" key="1">
    <citation type="submission" date="2016-11" db="EMBL/GenBank/DDBJ databases">
        <authorList>
            <person name="Varghese N."/>
            <person name="Submissions S."/>
        </authorList>
    </citation>
    <scope>NUCLEOTIDE SEQUENCE [LARGE SCALE GENOMIC DNA]</scope>
    <source>
        <strain evidence="3">DSM 3071</strain>
    </source>
</reference>
<organism evidence="2 3">
    <name type="scientific">Butyrivibrio fibrisolvens DSM 3071</name>
    <dbReference type="NCBI Taxonomy" id="1121131"/>
    <lineage>
        <taxon>Bacteria</taxon>
        <taxon>Bacillati</taxon>
        <taxon>Bacillota</taxon>
        <taxon>Clostridia</taxon>
        <taxon>Lachnospirales</taxon>
        <taxon>Lachnospiraceae</taxon>
        <taxon>Butyrivibrio</taxon>
    </lineage>
</organism>
<evidence type="ECO:0000256" key="1">
    <source>
        <dbReference type="SAM" id="SignalP"/>
    </source>
</evidence>
<dbReference type="EMBL" id="FQXK01000030">
    <property type="protein sequence ID" value="SHI47456.1"/>
    <property type="molecule type" value="Genomic_DNA"/>
</dbReference>
<feature type="chain" id="PRO_5012748232" evidence="1">
    <location>
        <begin position="23"/>
        <end position="353"/>
    </location>
</feature>
<keyword evidence="1" id="KW-0732">Signal</keyword>
<protein>
    <submittedName>
        <fullName evidence="2">Uncharacterized protein</fullName>
    </submittedName>
</protein>
<dbReference type="OrthoDB" id="9959021at2"/>
<gene>
    <name evidence="2" type="ORF">SAMN02745229_03154</name>
</gene>
<proteinExistence type="predicted"/>
<dbReference type="PROSITE" id="PS51257">
    <property type="entry name" value="PROKAR_LIPOPROTEIN"/>
    <property type="match status" value="1"/>
</dbReference>
<dbReference type="Proteomes" id="UP000184278">
    <property type="component" value="Unassembled WGS sequence"/>
</dbReference>
<feature type="signal peptide" evidence="1">
    <location>
        <begin position="1"/>
        <end position="22"/>
    </location>
</feature>
<sequence>MLKKLISVCVIMIIMLTGCMKAADGYVSYIEDFGPNDIECHSYYHYMRVEGGRYDSCLARYDLITESDQEIYIVDDLEKQRITSFCGDDKGVFYVVETFQEKNEERVLFYYDLNSQETETLFTSNDRLTVYKDSSTNRIRVSDGTQKYNIDNGSLQLAENAEIVVRPINSDESCIELVNDDGTEISISKEYGNKEFTYSIGDTTGVISALSDCGGEESGVSYNFIIEGNNVVGVVQITKGGSGYGGLGIIPKNILPASKLKREVLVSFDYTTGESEILFETKNNSIRIIGYRDGGIYLFKKGNIIKRNLSDGSETELCTLPYEGDNQLSFSWIGSSLVIFDEEDYQVIASVQT</sequence>
<accession>A0A1M6BFI9</accession>
<dbReference type="SUPFAM" id="SSF82171">
    <property type="entry name" value="DPP6 N-terminal domain-like"/>
    <property type="match status" value="1"/>
</dbReference>
<dbReference type="GeneID" id="89510826"/>